<keyword evidence="4" id="KW-0862">Zinc</keyword>
<dbReference type="RefSeq" id="WP_087678791.1">
    <property type="nucleotide sequence ID" value="NZ_FUWV01000007.1"/>
</dbReference>
<dbReference type="GO" id="GO:0004132">
    <property type="term" value="F:dCMP deaminase activity"/>
    <property type="evidence" value="ECO:0007669"/>
    <property type="project" value="InterPro"/>
</dbReference>
<comment type="cofactor">
    <cofactor evidence="1 4">
        <name>Zn(2+)</name>
        <dbReference type="ChEBI" id="CHEBI:29105"/>
    </cofactor>
</comment>
<keyword evidence="2" id="KW-0378">Hydrolase</keyword>
<dbReference type="GO" id="GO:0008270">
    <property type="term" value="F:zinc ion binding"/>
    <property type="evidence" value="ECO:0007669"/>
    <property type="project" value="InterPro"/>
</dbReference>
<dbReference type="OrthoDB" id="9788517at2"/>
<feature type="active site" description="Proton donor" evidence="3">
    <location>
        <position position="71"/>
    </location>
</feature>
<dbReference type="Proteomes" id="UP000196365">
    <property type="component" value="Unassembled WGS sequence"/>
</dbReference>
<name>A0A1T4MK49_9FIRM</name>
<protein>
    <submittedName>
        <fullName evidence="6">dCMP deaminase</fullName>
    </submittedName>
</protein>
<sequence length="137" mass="15699">MRKDWDSYFMDIAYQIKERSTCPRLHVGALIVKDKRIKGTGYNGSPSGLPHCDEEGCYLIDGHCKRTIHAEVNCLLETSPEERKGATLYVTHQPCPDCQKLIITSGIQRVVYAQSYESYIDWLSLTKNIEVVKFQKK</sequence>
<dbReference type="Gene3D" id="3.40.140.10">
    <property type="entry name" value="Cytidine Deaminase, domain 2"/>
    <property type="match status" value="1"/>
</dbReference>
<dbReference type="CDD" id="cd01286">
    <property type="entry name" value="deoxycytidylate_deaminase"/>
    <property type="match status" value="1"/>
</dbReference>
<evidence type="ECO:0000256" key="3">
    <source>
        <dbReference type="PIRSR" id="PIRSR006019-1"/>
    </source>
</evidence>
<dbReference type="InterPro" id="IPR035105">
    <property type="entry name" value="Deoxycytidylate_deaminase_dom"/>
</dbReference>
<reference evidence="6 7" key="1">
    <citation type="submission" date="2017-02" db="EMBL/GenBank/DDBJ databases">
        <authorList>
            <person name="Peterson S.W."/>
        </authorList>
    </citation>
    <scope>NUCLEOTIDE SEQUENCE [LARGE SCALE GENOMIC DNA]</scope>
    <source>
        <strain evidence="6 7">DSM 15102</strain>
    </source>
</reference>
<dbReference type="AlphaFoldDB" id="A0A1T4MK49"/>
<evidence type="ECO:0000313" key="7">
    <source>
        <dbReference type="Proteomes" id="UP000196365"/>
    </source>
</evidence>
<feature type="binding site" evidence="4">
    <location>
        <position position="98"/>
    </location>
    <ligand>
        <name>Zn(2+)</name>
        <dbReference type="ChEBI" id="CHEBI:29105"/>
        <note>catalytic</note>
    </ligand>
</feature>
<keyword evidence="4" id="KW-0479">Metal-binding</keyword>
<dbReference type="SUPFAM" id="SSF53927">
    <property type="entry name" value="Cytidine deaminase-like"/>
    <property type="match status" value="1"/>
</dbReference>
<dbReference type="InterPro" id="IPR016193">
    <property type="entry name" value="Cytidine_deaminase-like"/>
</dbReference>
<feature type="binding site" evidence="4">
    <location>
        <position position="69"/>
    </location>
    <ligand>
        <name>Zn(2+)</name>
        <dbReference type="ChEBI" id="CHEBI:29105"/>
        <note>catalytic</note>
    </ligand>
</feature>
<dbReference type="GO" id="GO:0006220">
    <property type="term" value="P:pyrimidine nucleotide metabolic process"/>
    <property type="evidence" value="ECO:0007669"/>
    <property type="project" value="InterPro"/>
</dbReference>
<evidence type="ECO:0000313" key="6">
    <source>
        <dbReference type="EMBL" id="SJZ67195.1"/>
    </source>
</evidence>
<dbReference type="InterPro" id="IPR015517">
    <property type="entry name" value="dCMP_deaminase-rel"/>
</dbReference>
<evidence type="ECO:0000256" key="4">
    <source>
        <dbReference type="PIRSR" id="PIRSR006019-2"/>
    </source>
</evidence>
<dbReference type="EMBL" id="FUWV01000007">
    <property type="protein sequence ID" value="SJZ67195.1"/>
    <property type="molecule type" value="Genomic_DNA"/>
</dbReference>
<dbReference type="GO" id="GO:0005737">
    <property type="term" value="C:cytoplasm"/>
    <property type="evidence" value="ECO:0007669"/>
    <property type="project" value="TreeGrafter"/>
</dbReference>
<dbReference type="Pfam" id="PF00383">
    <property type="entry name" value="dCMP_cyt_deam_1"/>
    <property type="match status" value="1"/>
</dbReference>
<evidence type="ECO:0000256" key="1">
    <source>
        <dbReference type="ARBA" id="ARBA00001947"/>
    </source>
</evidence>
<evidence type="ECO:0000259" key="5">
    <source>
        <dbReference type="PROSITE" id="PS51747"/>
    </source>
</evidence>
<feature type="binding site" evidence="4">
    <location>
        <position position="95"/>
    </location>
    <ligand>
        <name>Zn(2+)</name>
        <dbReference type="ChEBI" id="CHEBI:29105"/>
        <note>catalytic</note>
    </ligand>
</feature>
<dbReference type="PANTHER" id="PTHR11086:SF18">
    <property type="entry name" value="DEOXYCYTIDYLATE DEAMINASE"/>
    <property type="match status" value="1"/>
</dbReference>
<organism evidence="6 7">
    <name type="scientific">Garciella nitratireducens DSM 15102</name>
    <dbReference type="NCBI Taxonomy" id="1121911"/>
    <lineage>
        <taxon>Bacteria</taxon>
        <taxon>Bacillati</taxon>
        <taxon>Bacillota</taxon>
        <taxon>Clostridia</taxon>
        <taxon>Eubacteriales</taxon>
        <taxon>Eubacteriaceae</taxon>
        <taxon>Garciella</taxon>
    </lineage>
</organism>
<gene>
    <name evidence="6" type="ORF">SAMN02745973_01362</name>
</gene>
<dbReference type="InterPro" id="IPR002125">
    <property type="entry name" value="CMP_dCMP_dom"/>
</dbReference>
<evidence type="ECO:0000256" key="2">
    <source>
        <dbReference type="ARBA" id="ARBA00022801"/>
    </source>
</evidence>
<dbReference type="PROSITE" id="PS51747">
    <property type="entry name" value="CYT_DCMP_DEAMINASES_2"/>
    <property type="match status" value="1"/>
</dbReference>
<dbReference type="PIRSF" id="PIRSF006019">
    <property type="entry name" value="dCMP_deaminase"/>
    <property type="match status" value="1"/>
</dbReference>
<keyword evidence="7" id="KW-1185">Reference proteome</keyword>
<feature type="domain" description="CMP/dCMP-type deaminase" evidence="5">
    <location>
        <begin position="4"/>
        <end position="137"/>
    </location>
</feature>
<proteinExistence type="predicted"/>
<dbReference type="InterPro" id="IPR016473">
    <property type="entry name" value="dCMP_deaminase"/>
</dbReference>
<dbReference type="PANTHER" id="PTHR11086">
    <property type="entry name" value="DEOXYCYTIDYLATE DEAMINASE-RELATED"/>
    <property type="match status" value="1"/>
</dbReference>
<accession>A0A1T4MK49</accession>